<organism evidence="2 3">
    <name type="scientific">Phytoactinopolyspora alkaliphila</name>
    <dbReference type="NCBI Taxonomy" id="1783498"/>
    <lineage>
        <taxon>Bacteria</taxon>
        <taxon>Bacillati</taxon>
        <taxon>Actinomycetota</taxon>
        <taxon>Actinomycetes</taxon>
        <taxon>Jiangellales</taxon>
        <taxon>Jiangellaceae</taxon>
        <taxon>Phytoactinopolyspora</taxon>
    </lineage>
</organism>
<comment type="caution">
    <text evidence="2">The sequence shown here is derived from an EMBL/GenBank/DDBJ whole genome shotgun (WGS) entry which is preliminary data.</text>
</comment>
<reference evidence="2 3" key="1">
    <citation type="submission" date="2020-02" db="EMBL/GenBank/DDBJ databases">
        <authorList>
            <person name="Li X.-J."/>
            <person name="Feng X.-M."/>
        </authorList>
    </citation>
    <scope>NUCLEOTIDE SEQUENCE [LARGE SCALE GENOMIC DNA]</scope>
    <source>
        <strain evidence="2 3">CGMCC 4.7225</strain>
    </source>
</reference>
<dbReference type="Gene3D" id="3.20.20.70">
    <property type="entry name" value="Aldolase class I"/>
    <property type="match status" value="1"/>
</dbReference>
<evidence type="ECO:0000259" key="1">
    <source>
        <dbReference type="Pfam" id="PF09863"/>
    </source>
</evidence>
<protein>
    <submittedName>
        <fullName evidence="2">DUF2090 domain-containing protein</fullName>
    </submittedName>
</protein>
<dbReference type="RefSeq" id="WP_163818875.1">
    <property type="nucleotide sequence ID" value="NZ_JAAGOB010000006.1"/>
</dbReference>
<dbReference type="Proteomes" id="UP000469185">
    <property type="component" value="Unassembled WGS sequence"/>
</dbReference>
<feature type="domain" description="DUF2090" evidence="1">
    <location>
        <begin position="3"/>
        <end position="295"/>
    </location>
</feature>
<dbReference type="InterPro" id="IPR013785">
    <property type="entry name" value="Aldolase_TIM"/>
</dbReference>
<dbReference type="InterPro" id="IPR018659">
    <property type="entry name" value="DUF2090"/>
</dbReference>
<proteinExistence type="predicted"/>
<dbReference type="AlphaFoldDB" id="A0A6N9YMD1"/>
<dbReference type="Pfam" id="PF09863">
    <property type="entry name" value="DUF2090"/>
    <property type="match status" value="1"/>
</dbReference>
<sequence>MNHPHLLVLAVDQRPWLTQALYSHTSPATADQRAAICRGKHMVLDGLLAAVESGTVDRASAAILVDATLGPGVAERARALGVTVSMPLERAGREIYEDEPDDVGSHLAYHQPDLAKVLVRYNPEGDREANELQLRRLKQTARLAHDAGSRFLFELLVPPTPAQEAAAGDHAVFDEKIRPGLILRGMEEISAKVPVDVWKLEHLGAESGAEASYAAAVQLAAAGGGECILLGAGAPGPVVDGWLADAARSGFTGFAIGRSIWWEAMRDLLAGTVDHGTAVNRVAEQYARFVSTFQRQAAPVEDVAVAGSGS</sequence>
<accession>A0A6N9YMD1</accession>
<gene>
    <name evidence="2" type="ORF">G1H11_12250</name>
</gene>
<dbReference type="EMBL" id="JAAGOB010000006">
    <property type="protein sequence ID" value="NED96080.1"/>
    <property type="molecule type" value="Genomic_DNA"/>
</dbReference>
<dbReference type="SUPFAM" id="SSF51569">
    <property type="entry name" value="Aldolase"/>
    <property type="match status" value="1"/>
</dbReference>
<evidence type="ECO:0000313" key="2">
    <source>
        <dbReference type="EMBL" id="NED96080.1"/>
    </source>
</evidence>
<keyword evidence="3" id="KW-1185">Reference proteome</keyword>
<name>A0A6N9YMD1_9ACTN</name>
<evidence type="ECO:0000313" key="3">
    <source>
        <dbReference type="Proteomes" id="UP000469185"/>
    </source>
</evidence>